<accession>A0ABS5K1Y3</accession>
<proteinExistence type="predicted"/>
<keyword evidence="1" id="KW-0472">Membrane</keyword>
<evidence type="ECO:0000313" key="3">
    <source>
        <dbReference type="Proteomes" id="UP000708576"/>
    </source>
</evidence>
<feature type="transmembrane region" description="Helical" evidence="1">
    <location>
        <begin position="147"/>
        <end position="170"/>
    </location>
</feature>
<evidence type="ECO:0000313" key="2">
    <source>
        <dbReference type="EMBL" id="MBS2101143.1"/>
    </source>
</evidence>
<dbReference type="EMBL" id="JAGUCO010000042">
    <property type="protein sequence ID" value="MBS2101143.1"/>
    <property type="molecule type" value="Genomic_DNA"/>
</dbReference>
<feature type="transmembrane region" description="Helical" evidence="1">
    <location>
        <begin position="116"/>
        <end position="135"/>
    </location>
</feature>
<sequence>MKNDILSQTWNSQKSDSVIASPDQIIKKANKQRNSQYISIAVMSVTVVILLTYAIYYVGNNWNTFTLGMILMISSLTFRIALEFLSIYKKEHQLISLDNHSFKKYLKKHYQIRLKVNYIITPVCFAIYTFGFTLLLPYFKQMFSRGFYLYIVISGVVSLVVIAVIIVNTIRKEHSFLNSLNKNNGSNKTK</sequence>
<evidence type="ECO:0000256" key="1">
    <source>
        <dbReference type="SAM" id="Phobius"/>
    </source>
</evidence>
<keyword evidence="1" id="KW-0812">Transmembrane</keyword>
<keyword evidence="1" id="KW-1133">Transmembrane helix</keyword>
<comment type="caution">
    <text evidence="2">The sequence shown here is derived from an EMBL/GenBank/DDBJ whole genome shotgun (WGS) entry which is preliminary data.</text>
</comment>
<name>A0ABS5K1Y3_9BACT</name>
<dbReference type="RefSeq" id="WP_212220357.1">
    <property type="nucleotide sequence ID" value="NZ_JAGUCO010000042.1"/>
</dbReference>
<organism evidence="2 3">
    <name type="scientific">Carboxylicivirga linearis</name>
    <dbReference type="NCBI Taxonomy" id="1628157"/>
    <lineage>
        <taxon>Bacteria</taxon>
        <taxon>Pseudomonadati</taxon>
        <taxon>Bacteroidota</taxon>
        <taxon>Bacteroidia</taxon>
        <taxon>Marinilabiliales</taxon>
        <taxon>Marinilabiliaceae</taxon>
        <taxon>Carboxylicivirga</taxon>
    </lineage>
</organism>
<keyword evidence="3" id="KW-1185">Reference proteome</keyword>
<gene>
    <name evidence="2" type="ORF">KEM10_22850</name>
</gene>
<feature type="transmembrane region" description="Helical" evidence="1">
    <location>
        <begin position="62"/>
        <end position="82"/>
    </location>
</feature>
<evidence type="ECO:0008006" key="4">
    <source>
        <dbReference type="Google" id="ProtNLM"/>
    </source>
</evidence>
<feature type="transmembrane region" description="Helical" evidence="1">
    <location>
        <begin position="37"/>
        <end position="56"/>
    </location>
</feature>
<dbReference type="Proteomes" id="UP000708576">
    <property type="component" value="Unassembled WGS sequence"/>
</dbReference>
<protein>
    <recommendedName>
        <fullName evidence="4">DUF3278 domain-containing protein</fullName>
    </recommendedName>
</protein>
<reference evidence="2 3" key="1">
    <citation type="journal article" date="2015" name="Int. J. Syst. Evol. Microbiol.">
        <title>Carboxylicivirga linearis sp. nov., isolated from a sea cucumber culture pond.</title>
        <authorList>
            <person name="Wang F.Q."/>
            <person name="Zhou Y.X."/>
            <person name="Lin X.Z."/>
            <person name="Chen G.J."/>
            <person name="Du Z.J."/>
        </authorList>
    </citation>
    <scope>NUCLEOTIDE SEQUENCE [LARGE SCALE GENOMIC DNA]</scope>
    <source>
        <strain evidence="2 3">FB218</strain>
    </source>
</reference>